<sequence>MTSSTDQQFHLDLPARRTDDGLFGPESVSWRVWSHPAVVPGVMRSFVLDMVCSTHGAAALEEHSRYREDPLGRLNRTLYYFLTAVFADTATVAAANRRLDRLHARIEGSEPMTGQSYSALDPYLRLGNHMLSWHSVFYAYQTLSAGLGEKEQDQFFAEAAIAFETFGIDYDDIRASAVRHGIAEHLMPEHIPCTRDEYRQLWAASRHLICVNAQTRGALDAILHPRALDGDPVKAALFRAYPILARAGLALVPRHIRHIGGLPASTAGDAIAIAGGRAVTTLLDRSGTYPLLLKRLCPHGQDIQSQALLGFAI</sequence>
<dbReference type="PANTHER" id="PTHR36151:SF3">
    <property type="entry name" value="ER-BOUND OXYGENASE MPAB_MPAB'_RUBBER OXYGENASE CATALYTIC DOMAIN-CONTAINING PROTEIN"/>
    <property type="match status" value="1"/>
</dbReference>
<evidence type="ECO:0000313" key="2">
    <source>
        <dbReference type="EMBL" id="MFN6552283.1"/>
    </source>
</evidence>
<evidence type="ECO:0000313" key="3">
    <source>
        <dbReference type="Proteomes" id="UP001635817"/>
    </source>
</evidence>
<dbReference type="RefSeq" id="WP_409550798.1">
    <property type="nucleotide sequence ID" value="NZ_JBKBDE010000006.1"/>
</dbReference>
<name>A0ABW9LZB6_9MYCO</name>
<dbReference type="GO" id="GO:0016491">
    <property type="term" value="F:oxidoreductase activity"/>
    <property type="evidence" value="ECO:0007669"/>
    <property type="project" value="UniProtKB-KW"/>
</dbReference>
<dbReference type="Proteomes" id="UP001635817">
    <property type="component" value="Unassembled WGS sequence"/>
</dbReference>
<organism evidence="2 3">
    <name type="scientific">Mycolicibacterium septicum</name>
    <dbReference type="NCBI Taxonomy" id="98668"/>
    <lineage>
        <taxon>Bacteria</taxon>
        <taxon>Bacillati</taxon>
        <taxon>Actinomycetota</taxon>
        <taxon>Actinomycetes</taxon>
        <taxon>Mycobacteriales</taxon>
        <taxon>Mycobacteriaceae</taxon>
        <taxon>Mycolicibacterium</taxon>
    </lineage>
</organism>
<keyword evidence="3" id="KW-1185">Reference proteome</keyword>
<dbReference type="EC" id="1.-.-.-" evidence="2"/>
<dbReference type="EMBL" id="JBKBDE010000006">
    <property type="protein sequence ID" value="MFN6552283.1"/>
    <property type="molecule type" value="Genomic_DNA"/>
</dbReference>
<comment type="caution">
    <text evidence="2">The sequence shown here is derived from an EMBL/GenBank/DDBJ whole genome shotgun (WGS) entry which is preliminary data.</text>
</comment>
<accession>A0ABW9LZB6</accession>
<dbReference type="InterPro" id="IPR018713">
    <property type="entry name" value="MPAB/Lcp_cat_dom"/>
</dbReference>
<protein>
    <submittedName>
        <fullName evidence="2">Oxygenase MpaB family protein</fullName>
        <ecNumber evidence="2">1.-.-.-</ecNumber>
    </submittedName>
</protein>
<keyword evidence="2" id="KW-0560">Oxidoreductase</keyword>
<dbReference type="PANTHER" id="PTHR36151">
    <property type="entry name" value="BLR2777 PROTEIN"/>
    <property type="match status" value="1"/>
</dbReference>
<dbReference type="Pfam" id="PF09995">
    <property type="entry name" value="MPAB_Lcp_cat"/>
    <property type="match status" value="1"/>
</dbReference>
<gene>
    <name evidence="2" type="ORF">ACK4CP_17930</name>
</gene>
<reference evidence="2 3" key="1">
    <citation type="submission" date="2024-12" db="EMBL/GenBank/DDBJ databases">
        <title>The coexistence of Mycolicibacterium septicum and Mycolicibacterium nivoides in clinical samples.</title>
        <authorList>
            <person name="Wang C."/>
            <person name="Feng Y."/>
            <person name="Zong Z."/>
        </authorList>
    </citation>
    <scope>NUCLEOTIDE SEQUENCE [LARGE SCALE GENOMIC DNA]</scope>
    <source>
        <strain evidence="2 3">120310</strain>
    </source>
</reference>
<proteinExistence type="predicted"/>
<feature type="domain" description="ER-bound oxygenase mpaB/mpaB'/Rubber oxygenase catalytic" evidence="1">
    <location>
        <begin position="30"/>
        <end position="278"/>
    </location>
</feature>
<evidence type="ECO:0000259" key="1">
    <source>
        <dbReference type="Pfam" id="PF09995"/>
    </source>
</evidence>